<organism evidence="1 2">
    <name type="scientific">Terrabacter ginsenosidimutans</name>
    <dbReference type="NCBI Taxonomy" id="490575"/>
    <lineage>
        <taxon>Bacteria</taxon>
        <taxon>Bacillati</taxon>
        <taxon>Actinomycetota</taxon>
        <taxon>Actinomycetes</taxon>
        <taxon>Micrococcales</taxon>
        <taxon>Intrasporangiaceae</taxon>
        <taxon>Terrabacter</taxon>
    </lineage>
</organism>
<dbReference type="InterPro" id="IPR048031">
    <property type="entry name" value="ScyD/ScyE-like"/>
</dbReference>
<proteinExistence type="predicted"/>
<dbReference type="SUPFAM" id="SSF101898">
    <property type="entry name" value="NHL repeat"/>
    <property type="match status" value="1"/>
</dbReference>
<accession>A0ABP7D7S5</accession>
<gene>
    <name evidence="1" type="ORF">GCM10022399_17860</name>
</gene>
<reference evidence="2" key="1">
    <citation type="journal article" date="2019" name="Int. J. Syst. Evol. Microbiol.">
        <title>The Global Catalogue of Microorganisms (GCM) 10K type strain sequencing project: providing services to taxonomists for standard genome sequencing and annotation.</title>
        <authorList>
            <consortium name="The Broad Institute Genomics Platform"/>
            <consortium name="The Broad Institute Genome Sequencing Center for Infectious Disease"/>
            <person name="Wu L."/>
            <person name="Ma J."/>
        </authorList>
    </citation>
    <scope>NUCLEOTIDE SEQUENCE [LARGE SCALE GENOMIC DNA]</scope>
    <source>
        <strain evidence="2">JCM 17125</strain>
    </source>
</reference>
<dbReference type="Gene3D" id="2.120.10.30">
    <property type="entry name" value="TolB, C-terminal domain"/>
    <property type="match status" value="1"/>
</dbReference>
<sequence length="315" mass="32492">MAALAVTSAPAATWAVPHVARAVTTVPQLLTAGLQDPIGSTVGPDGALYVPEGAIGRISRIDPATGARTTFASGLPPKIIPVGGVMDVAFLGGTAYALVTLVGPEFGGSAVDGVYRIDGPSTFTVIADLGTWSRQHPPTTTFFIPTGVQFAMLPYRGAFLVTDGHHNRVLRVTLGGDITQVQTYEDVVPTGMTSRGGQVYLTLAGPVPHLPENGRVVTFGASFTPATDVASGARLAVDVKFGPASTLYVLSQGYFVPGHPEGSPAEPDSGALFRFAAGGSMTSIASGLDRPVSFQIIGRTAYVVTLGGEVWSLRL</sequence>
<name>A0ABP7D7S5_9MICO</name>
<evidence type="ECO:0000313" key="1">
    <source>
        <dbReference type="EMBL" id="GAA3701833.1"/>
    </source>
</evidence>
<evidence type="ECO:0000313" key="2">
    <source>
        <dbReference type="Proteomes" id="UP001501468"/>
    </source>
</evidence>
<dbReference type="Proteomes" id="UP001501468">
    <property type="component" value="Unassembled WGS sequence"/>
</dbReference>
<protein>
    <recommendedName>
        <fullName evidence="3">ScyD/ScyE family protein</fullName>
    </recommendedName>
</protein>
<dbReference type="SUPFAM" id="SSF63829">
    <property type="entry name" value="Calcium-dependent phosphotriesterase"/>
    <property type="match status" value="1"/>
</dbReference>
<dbReference type="EMBL" id="BAABDC010000002">
    <property type="protein sequence ID" value="GAA3701833.1"/>
    <property type="molecule type" value="Genomic_DNA"/>
</dbReference>
<dbReference type="NCBIfam" id="NF033206">
    <property type="entry name" value="ScyE_fam"/>
    <property type="match status" value="1"/>
</dbReference>
<comment type="caution">
    <text evidence="1">The sequence shown here is derived from an EMBL/GenBank/DDBJ whole genome shotgun (WGS) entry which is preliminary data.</text>
</comment>
<keyword evidence="2" id="KW-1185">Reference proteome</keyword>
<dbReference type="InterPro" id="IPR011042">
    <property type="entry name" value="6-blade_b-propeller_TolB-like"/>
</dbReference>
<evidence type="ECO:0008006" key="3">
    <source>
        <dbReference type="Google" id="ProtNLM"/>
    </source>
</evidence>